<comment type="caution">
    <text evidence="1">The sequence shown here is derived from an EMBL/GenBank/DDBJ whole genome shotgun (WGS) entry which is preliminary data.</text>
</comment>
<dbReference type="Proteomes" id="UP001474181">
    <property type="component" value="Unassembled WGS sequence"/>
</dbReference>
<protein>
    <submittedName>
        <fullName evidence="1">Uncharacterized protein</fullName>
    </submittedName>
</protein>
<organism evidence="1 2">
    <name type="scientific">Streptomyces hyaluromycini</name>
    <dbReference type="NCBI Taxonomy" id="1377993"/>
    <lineage>
        <taxon>Bacteria</taxon>
        <taxon>Bacillati</taxon>
        <taxon>Actinomycetota</taxon>
        <taxon>Actinomycetes</taxon>
        <taxon>Kitasatosporales</taxon>
        <taxon>Streptomycetaceae</taxon>
        <taxon>Streptomyces</taxon>
    </lineage>
</organism>
<proteinExistence type="predicted"/>
<name>A0ABV1XBD7_9ACTN</name>
<accession>A0ABV1XBD7</accession>
<evidence type="ECO:0000313" key="1">
    <source>
        <dbReference type="EMBL" id="MER7186318.1"/>
    </source>
</evidence>
<gene>
    <name evidence="1" type="ORF">ABT404_43830</name>
</gene>
<dbReference type="EMBL" id="JBEPEK010000572">
    <property type="protein sequence ID" value="MER7186318.1"/>
    <property type="molecule type" value="Genomic_DNA"/>
</dbReference>
<evidence type="ECO:0000313" key="2">
    <source>
        <dbReference type="Proteomes" id="UP001474181"/>
    </source>
</evidence>
<keyword evidence="2" id="KW-1185">Reference proteome</keyword>
<dbReference type="RefSeq" id="WP_350789904.1">
    <property type="nucleotide sequence ID" value="NZ_JBEPEK010000572.1"/>
</dbReference>
<reference evidence="1 2" key="1">
    <citation type="submission" date="2024-06" db="EMBL/GenBank/DDBJ databases">
        <title>The Natural Products Discovery Center: Release of the First 8490 Sequenced Strains for Exploring Actinobacteria Biosynthetic Diversity.</title>
        <authorList>
            <person name="Kalkreuter E."/>
            <person name="Kautsar S.A."/>
            <person name="Yang D."/>
            <person name="Bader C.D."/>
            <person name="Teijaro C.N."/>
            <person name="Fluegel L."/>
            <person name="Davis C.M."/>
            <person name="Simpson J.R."/>
            <person name="Lauterbach L."/>
            <person name="Steele A.D."/>
            <person name="Gui C."/>
            <person name="Meng S."/>
            <person name="Li G."/>
            <person name="Viehrig K."/>
            <person name="Ye F."/>
            <person name="Su P."/>
            <person name="Kiefer A.F."/>
            <person name="Nichols A."/>
            <person name="Cepeda A.J."/>
            <person name="Yan W."/>
            <person name="Fan B."/>
            <person name="Jiang Y."/>
            <person name="Adhikari A."/>
            <person name="Zheng C.-J."/>
            <person name="Schuster L."/>
            <person name="Cowan T.M."/>
            <person name="Smanski M.J."/>
            <person name="Chevrette M.G."/>
            <person name="De Carvalho L.P.S."/>
            <person name="Shen B."/>
        </authorList>
    </citation>
    <scope>NUCLEOTIDE SEQUENCE [LARGE SCALE GENOMIC DNA]</scope>
    <source>
        <strain evidence="1 2">NPDC000234</strain>
    </source>
</reference>
<sequence length="52" mass="5521">MTTPQLNRIAGSPISWGVCEVPGFTEEPQEKGPVEDTWASAGHLRSALGNVV</sequence>